<evidence type="ECO:0000256" key="3">
    <source>
        <dbReference type="ARBA" id="ARBA00022676"/>
    </source>
</evidence>
<keyword evidence="5" id="KW-0812">Transmembrane</keyword>
<reference evidence="12" key="3">
    <citation type="submission" date="2015-06" db="UniProtKB">
        <authorList>
            <consortium name="EnsemblMetazoa"/>
        </authorList>
    </citation>
    <scope>IDENTIFICATION</scope>
</reference>
<dbReference type="OMA" id="KAYVFAY"/>
<evidence type="ECO:0000256" key="7">
    <source>
        <dbReference type="ARBA" id="ARBA00022989"/>
    </source>
</evidence>
<dbReference type="EMBL" id="KB095858">
    <property type="protein sequence ID" value="ESO10805.1"/>
    <property type="molecule type" value="Genomic_DNA"/>
</dbReference>
<dbReference type="Proteomes" id="UP000015101">
    <property type="component" value="Unassembled WGS sequence"/>
</dbReference>
<evidence type="ECO:0000313" key="11">
    <source>
        <dbReference type="EMBL" id="ESO10805.1"/>
    </source>
</evidence>
<comment type="subcellular location">
    <subcellularLocation>
        <location evidence="1">Membrane</location>
        <topology evidence="1">Single-pass type II membrane protein</topology>
    </subcellularLocation>
</comment>
<dbReference type="GO" id="GO:0008375">
    <property type="term" value="F:acetylglucosaminyltransferase activity"/>
    <property type="evidence" value="ECO:0000318"/>
    <property type="project" value="GO_Central"/>
</dbReference>
<evidence type="ECO:0000256" key="10">
    <source>
        <dbReference type="ARBA" id="ARBA00038150"/>
    </source>
</evidence>
<dbReference type="AlphaFoldDB" id="T1G0Y4"/>
<sequence length="420" mass="49199">MGGRDSLSSSCSKICPKDICRANENSNVKTPLKRVRSVNCFALMEGEEEEIRSALQITNTNASDEEVVNDNSQLQTIAADCDQFKGRFGYNYYDVTNVETDFPIAYSIVFHKNPAQLERLLRNIYRRHNAYCIHVDLKASSEVYETVKMITECFDNVFLSKERVNVIYASFARLQADLICMSELLDFKVRWKYVINLTGQMFPLKTNLEIVRILESLKGSNDIESFSWGYSLNFNDRFKYVYKIINNNIEQTKELKEKPPFHIRLQKGSVFGSFKKEFVRFVFMNSRVRVFLKWLQDVYSPDEFFWATINNRLTNPIFNAPGYKVIHCGYNRASERVPWLSTFVSWAPPSTCSGKIVRSYCIFGIGDLQSLVYRNHLFANKFYIDYQTLTIDCLEEWLHNKTVYKPLLPMHMFRENRYFL</sequence>
<organism evidence="12 13">
    <name type="scientific">Helobdella robusta</name>
    <name type="common">Californian leech</name>
    <dbReference type="NCBI Taxonomy" id="6412"/>
    <lineage>
        <taxon>Eukaryota</taxon>
        <taxon>Metazoa</taxon>
        <taxon>Spiralia</taxon>
        <taxon>Lophotrochozoa</taxon>
        <taxon>Annelida</taxon>
        <taxon>Clitellata</taxon>
        <taxon>Hirudinea</taxon>
        <taxon>Rhynchobdellida</taxon>
        <taxon>Glossiphoniidae</taxon>
        <taxon>Helobdella</taxon>
    </lineage>
</organism>
<dbReference type="HOGENOM" id="CLU_032341_1_2_1"/>
<evidence type="ECO:0008006" key="14">
    <source>
        <dbReference type="Google" id="ProtNLM"/>
    </source>
</evidence>
<dbReference type="eggNOG" id="KOG0799">
    <property type="taxonomic scope" value="Eukaryota"/>
</dbReference>
<dbReference type="GO" id="GO:0016020">
    <property type="term" value="C:membrane"/>
    <property type="evidence" value="ECO:0007669"/>
    <property type="project" value="UniProtKB-SubCell"/>
</dbReference>
<evidence type="ECO:0000256" key="1">
    <source>
        <dbReference type="ARBA" id="ARBA00004606"/>
    </source>
</evidence>
<dbReference type="STRING" id="6412.T1G0Y4"/>
<dbReference type="PANTHER" id="PTHR19297:SF191">
    <property type="entry name" value="PROTEIN XYLOSYLTRANSFERASE"/>
    <property type="match status" value="1"/>
</dbReference>
<dbReference type="PANTHER" id="PTHR19297">
    <property type="entry name" value="GLYCOSYLTRANSFERASE 14 FAMILY MEMBER"/>
    <property type="match status" value="1"/>
</dbReference>
<dbReference type="RefSeq" id="XP_009011074.1">
    <property type="nucleotide sequence ID" value="XM_009012826.1"/>
</dbReference>
<evidence type="ECO:0000256" key="5">
    <source>
        <dbReference type="ARBA" id="ARBA00022692"/>
    </source>
</evidence>
<accession>T1G0Y4</accession>
<keyword evidence="7" id="KW-1133">Transmembrane helix</keyword>
<name>T1G0Y4_HELRO</name>
<evidence type="ECO:0000313" key="13">
    <source>
        <dbReference type="Proteomes" id="UP000015101"/>
    </source>
</evidence>
<dbReference type="GeneID" id="20214732"/>
<comment type="pathway">
    <text evidence="2">Protein modification; protein glycosylation.</text>
</comment>
<protein>
    <recommendedName>
        <fullName evidence="14">Protein xylosyltransferase</fullName>
    </recommendedName>
</protein>
<evidence type="ECO:0000313" key="12">
    <source>
        <dbReference type="EnsemblMetazoa" id="HelroP72329"/>
    </source>
</evidence>
<keyword evidence="3" id="KW-0328">Glycosyltransferase</keyword>
<dbReference type="OrthoDB" id="2019572at2759"/>
<reference evidence="11 13" key="2">
    <citation type="journal article" date="2013" name="Nature">
        <title>Insights into bilaterian evolution from three spiralian genomes.</title>
        <authorList>
            <person name="Simakov O."/>
            <person name="Marletaz F."/>
            <person name="Cho S.J."/>
            <person name="Edsinger-Gonzales E."/>
            <person name="Havlak P."/>
            <person name="Hellsten U."/>
            <person name="Kuo D.H."/>
            <person name="Larsson T."/>
            <person name="Lv J."/>
            <person name="Arendt D."/>
            <person name="Savage R."/>
            <person name="Osoegawa K."/>
            <person name="de Jong P."/>
            <person name="Grimwood J."/>
            <person name="Chapman J.A."/>
            <person name="Shapiro H."/>
            <person name="Aerts A."/>
            <person name="Otillar R.P."/>
            <person name="Terry A.Y."/>
            <person name="Boore J.L."/>
            <person name="Grigoriev I.V."/>
            <person name="Lindberg D.R."/>
            <person name="Seaver E.C."/>
            <person name="Weisblat D.A."/>
            <person name="Putnam N.H."/>
            <person name="Rokhsar D.S."/>
        </authorList>
    </citation>
    <scope>NUCLEOTIDE SEQUENCE</scope>
</reference>
<gene>
    <name evidence="12" type="primary">20214732</name>
    <name evidence="11" type="ORF">HELRODRAFT_72329</name>
</gene>
<comment type="similarity">
    <text evidence="10">Belongs to the glycosyltransferase 14 family.</text>
</comment>
<proteinExistence type="inferred from homology"/>
<dbReference type="EnsemblMetazoa" id="HelroT72329">
    <property type="protein sequence ID" value="HelroP72329"/>
    <property type="gene ID" value="HelroG72329"/>
</dbReference>
<dbReference type="EMBL" id="AMQM01002750">
    <property type="status" value="NOT_ANNOTATED_CDS"/>
    <property type="molecule type" value="Genomic_DNA"/>
</dbReference>
<evidence type="ECO:0000256" key="2">
    <source>
        <dbReference type="ARBA" id="ARBA00004922"/>
    </source>
</evidence>
<evidence type="ECO:0000256" key="4">
    <source>
        <dbReference type="ARBA" id="ARBA00022679"/>
    </source>
</evidence>
<keyword evidence="13" id="KW-1185">Reference proteome</keyword>
<evidence type="ECO:0000256" key="6">
    <source>
        <dbReference type="ARBA" id="ARBA00022968"/>
    </source>
</evidence>
<keyword evidence="9" id="KW-0325">Glycoprotein</keyword>
<dbReference type="InParanoid" id="T1G0Y4"/>
<dbReference type="CTD" id="20214732"/>
<dbReference type="Pfam" id="PF02485">
    <property type="entry name" value="Branch"/>
    <property type="match status" value="1"/>
</dbReference>
<evidence type="ECO:0000256" key="9">
    <source>
        <dbReference type="ARBA" id="ARBA00023180"/>
    </source>
</evidence>
<reference evidence="13" key="1">
    <citation type="submission" date="2012-12" db="EMBL/GenBank/DDBJ databases">
        <authorList>
            <person name="Hellsten U."/>
            <person name="Grimwood J."/>
            <person name="Chapman J.A."/>
            <person name="Shapiro H."/>
            <person name="Aerts A."/>
            <person name="Otillar R.P."/>
            <person name="Terry A.Y."/>
            <person name="Boore J.L."/>
            <person name="Simakov O."/>
            <person name="Marletaz F."/>
            <person name="Cho S.-J."/>
            <person name="Edsinger-Gonzales E."/>
            <person name="Havlak P."/>
            <person name="Kuo D.-H."/>
            <person name="Larsson T."/>
            <person name="Lv J."/>
            <person name="Arendt D."/>
            <person name="Savage R."/>
            <person name="Osoegawa K."/>
            <person name="de Jong P."/>
            <person name="Lindberg D.R."/>
            <person name="Seaver E.C."/>
            <person name="Weisblat D.A."/>
            <person name="Putnam N.H."/>
            <person name="Grigoriev I.V."/>
            <person name="Rokhsar D.S."/>
        </authorList>
    </citation>
    <scope>NUCLEOTIDE SEQUENCE</scope>
</reference>
<dbReference type="InterPro" id="IPR003406">
    <property type="entry name" value="Glyco_trans_14"/>
</dbReference>
<dbReference type="KEGG" id="hro:HELRODRAFT_72329"/>
<keyword evidence="8" id="KW-0472">Membrane</keyword>
<evidence type="ECO:0000256" key="8">
    <source>
        <dbReference type="ARBA" id="ARBA00023136"/>
    </source>
</evidence>
<keyword evidence="6" id="KW-0735">Signal-anchor</keyword>
<keyword evidence="4" id="KW-0808">Transferase</keyword>